<sequence>MNQYFLTDQGKVRQHNEDAGGVFRNLDQQELSVVADGMGGHRAGDVASKMVKDYLSQKWEKTKQILSRDDAQTWLKEVVIEANEKVFQYAENNPECSGMGTTVIAVMFASDFVAIAHIGDSRCYRFHNHELLQITDDHSLVNELVRTGQISREDAAFHPRKNVLIKALGTDLSVEPDILIAEWEEKDRLLICSDGLTNKISDKELALYLEKEDCLDIIGQELVSLANERGGEDNITLVLSEYDQKKAGETQ</sequence>
<evidence type="ECO:0000259" key="9">
    <source>
        <dbReference type="PROSITE" id="PS51746"/>
    </source>
</evidence>
<dbReference type="InterPro" id="IPR036457">
    <property type="entry name" value="PPM-type-like_dom_sf"/>
</dbReference>
<dbReference type="AlphaFoldDB" id="A0A9J6RDI1"/>
<proteinExistence type="predicted"/>
<keyword evidence="6" id="KW-0464">Manganese</keyword>
<evidence type="ECO:0000313" key="11">
    <source>
        <dbReference type="Proteomes" id="UP001084197"/>
    </source>
</evidence>
<evidence type="ECO:0000256" key="7">
    <source>
        <dbReference type="ARBA" id="ARBA00047761"/>
    </source>
</evidence>
<evidence type="ECO:0000256" key="2">
    <source>
        <dbReference type="ARBA" id="ARBA00013081"/>
    </source>
</evidence>
<dbReference type="GO" id="GO:0004722">
    <property type="term" value="F:protein serine/threonine phosphatase activity"/>
    <property type="evidence" value="ECO:0007669"/>
    <property type="project" value="UniProtKB-EC"/>
</dbReference>
<name>A0A9J6RDI1_9BACI</name>
<dbReference type="InterPro" id="IPR015655">
    <property type="entry name" value="PP2C"/>
</dbReference>
<feature type="domain" description="PPM-type phosphatase" evidence="9">
    <location>
        <begin position="2"/>
        <end position="242"/>
    </location>
</feature>
<dbReference type="NCBIfam" id="NF033484">
    <property type="entry name" value="Stp1_PP2C_phos"/>
    <property type="match status" value="1"/>
</dbReference>
<reference evidence="10" key="1">
    <citation type="submission" date="2022-11" db="EMBL/GenBank/DDBJ databases">
        <title>WGS of Natronobacillus azotifigens 24KS-1, an anaerobic diazotrophic haloalkaliphile from soda-rich habitats.</title>
        <authorList>
            <person name="Sorokin D.Y."/>
            <person name="Merkel A.Y."/>
        </authorList>
    </citation>
    <scope>NUCLEOTIDE SEQUENCE</scope>
    <source>
        <strain evidence="10">24KS-1</strain>
    </source>
</reference>
<dbReference type="PROSITE" id="PS51746">
    <property type="entry name" value="PPM_2"/>
    <property type="match status" value="1"/>
</dbReference>
<dbReference type="PANTHER" id="PTHR13832">
    <property type="entry name" value="PROTEIN PHOSPHATASE 2C"/>
    <property type="match status" value="1"/>
</dbReference>
<organism evidence="10 11">
    <name type="scientific">Natronobacillus azotifigens</name>
    <dbReference type="NCBI Taxonomy" id="472978"/>
    <lineage>
        <taxon>Bacteria</taxon>
        <taxon>Bacillati</taxon>
        <taxon>Bacillota</taxon>
        <taxon>Bacilli</taxon>
        <taxon>Bacillales</taxon>
        <taxon>Bacillaceae</taxon>
        <taxon>Natronobacillus</taxon>
    </lineage>
</organism>
<dbReference type="SUPFAM" id="SSF81606">
    <property type="entry name" value="PP2C-like"/>
    <property type="match status" value="1"/>
</dbReference>
<dbReference type="EMBL" id="JAPRAT010000016">
    <property type="protein sequence ID" value="MCZ0703380.1"/>
    <property type="molecule type" value="Genomic_DNA"/>
</dbReference>
<keyword evidence="4" id="KW-0378">Hydrolase</keyword>
<dbReference type="Gene3D" id="3.60.40.10">
    <property type="entry name" value="PPM-type phosphatase domain"/>
    <property type="match status" value="1"/>
</dbReference>
<evidence type="ECO:0000313" key="10">
    <source>
        <dbReference type="EMBL" id="MCZ0703380.1"/>
    </source>
</evidence>
<dbReference type="CDD" id="cd00143">
    <property type="entry name" value="PP2Cc"/>
    <property type="match status" value="1"/>
</dbReference>
<evidence type="ECO:0000256" key="4">
    <source>
        <dbReference type="ARBA" id="ARBA00022801"/>
    </source>
</evidence>
<comment type="caution">
    <text evidence="10">The sequence shown here is derived from an EMBL/GenBank/DDBJ whole genome shotgun (WGS) entry which is preliminary data.</text>
</comment>
<dbReference type="SMART" id="SM00331">
    <property type="entry name" value="PP2C_SIG"/>
    <property type="match status" value="1"/>
</dbReference>
<keyword evidence="3" id="KW-0479">Metal-binding</keyword>
<evidence type="ECO:0000256" key="6">
    <source>
        <dbReference type="ARBA" id="ARBA00023211"/>
    </source>
</evidence>
<comment type="catalytic activity">
    <reaction evidence="7">
        <text>O-phospho-L-seryl-[protein] + H2O = L-seryl-[protein] + phosphate</text>
        <dbReference type="Rhea" id="RHEA:20629"/>
        <dbReference type="Rhea" id="RHEA-COMP:9863"/>
        <dbReference type="Rhea" id="RHEA-COMP:11604"/>
        <dbReference type="ChEBI" id="CHEBI:15377"/>
        <dbReference type="ChEBI" id="CHEBI:29999"/>
        <dbReference type="ChEBI" id="CHEBI:43474"/>
        <dbReference type="ChEBI" id="CHEBI:83421"/>
        <dbReference type="EC" id="3.1.3.16"/>
    </reaction>
</comment>
<evidence type="ECO:0000256" key="5">
    <source>
        <dbReference type="ARBA" id="ARBA00022912"/>
    </source>
</evidence>
<dbReference type="FunFam" id="3.60.40.10:FF:000002">
    <property type="entry name" value="Serine/threonine phosphatase stp"/>
    <property type="match status" value="1"/>
</dbReference>
<evidence type="ECO:0000256" key="3">
    <source>
        <dbReference type="ARBA" id="ARBA00022723"/>
    </source>
</evidence>
<evidence type="ECO:0000256" key="1">
    <source>
        <dbReference type="ARBA" id="ARBA00001936"/>
    </source>
</evidence>
<dbReference type="PANTHER" id="PTHR13832:SF860">
    <property type="entry name" value="PROTEIN PHOSPHATASE PHPP"/>
    <property type="match status" value="1"/>
</dbReference>
<comment type="cofactor">
    <cofactor evidence="1">
        <name>Mn(2+)</name>
        <dbReference type="ChEBI" id="CHEBI:29035"/>
    </cofactor>
</comment>
<dbReference type="SMART" id="SM00332">
    <property type="entry name" value="PP2Cc"/>
    <property type="match status" value="1"/>
</dbReference>
<dbReference type="EC" id="3.1.3.16" evidence="2"/>
<dbReference type="GO" id="GO:0046872">
    <property type="term" value="F:metal ion binding"/>
    <property type="evidence" value="ECO:0007669"/>
    <property type="project" value="UniProtKB-KW"/>
</dbReference>
<keyword evidence="11" id="KW-1185">Reference proteome</keyword>
<comment type="catalytic activity">
    <reaction evidence="8">
        <text>O-phospho-L-threonyl-[protein] + H2O = L-threonyl-[protein] + phosphate</text>
        <dbReference type="Rhea" id="RHEA:47004"/>
        <dbReference type="Rhea" id="RHEA-COMP:11060"/>
        <dbReference type="Rhea" id="RHEA-COMP:11605"/>
        <dbReference type="ChEBI" id="CHEBI:15377"/>
        <dbReference type="ChEBI" id="CHEBI:30013"/>
        <dbReference type="ChEBI" id="CHEBI:43474"/>
        <dbReference type="ChEBI" id="CHEBI:61977"/>
        <dbReference type="EC" id="3.1.3.16"/>
    </reaction>
</comment>
<dbReference type="InterPro" id="IPR001932">
    <property type="entry name" value="PPM-type_phosphatase-like_dom"/>
</dbReference>
<dbReference type="Pfam" id="PF13672">
    <property type="entry name" value="PP2C_2"/>
    <property type="match status" value="1"/>
</dbReference>
<dbReference type="Proteomes" id="UP001084197">
    <property type="component" value="Unassembled WGS sequence"/>
</dbReference>
<evidence type="ECO:0000256" key="8">
    <source>
        <dbReference type="ARBA" id="ARBA00048336"/>
    </source>
</evidence>
<gene>
    <name evidence="10" type="ORF">OWO01_09145</name>
</gene>
<accession>A0A9J6RDI1</accession>
<keyword evidence="5" id="KW-0904">Protein phosphatase</keyword>
<dbReference type="RefSeq" id="WP_268780152.1">
    <property type="nucleotide sequence ID" value="NZ_JAPRAT010000016.1"/>
</dbReference>
<protein>
    <recommendedName>
        <fullName evidence="2">protein-serine/threonine phosphatase</fullName>
        <ecNumber evidence="2">3.1.3.16</ecNumber>
    </recommendedName>
</protein>